<keyword evidence="13" id="KW-1185">Reference proteome</keyword>
<evidence type="ECO:0000256" key="2">
    <source>
        <dbReference type="ARBA" id="ARBA00007533"/>
    </source>
</evidence>
<keyword evidence="7" id="KW-0315">Glutamine amidotransferase</keyword>
<evidence type="ECO:0000313" key="13">
    <source>
        <dbReference type="Proteomes" id="UP001059576"/>
    </source>
</evidence>
<accession>A0ABY5J190</accession>
<dbReference type="Pfam" id="PF00117">
    <property type="entry name" value="GATase"/>
    <property type="match status" value="1"/>
</dbReference>
<dbReference type="PROSITE" id="PS51273">
    <property type="entry name" value="GATASE_TYPE_1"/>
    <property type="match status" value="1"/>
</dbReference>
<evidence type="ECO:0000256" key="9">
    <source>
        <dbReference type="ARBA" id="ARBA00047781"/>
    </source>
</evidence>
<keyword evidence="4 12" id="KW-0436">Ligase</keyword>
<dbReference type="Proteomes" id="UP001059576">
    <property type="component" value="Chromosome"/>
</dbReference>
<dbReference type="PANTHER" id="PTHR11550:SF0">
    <property type="entry name" value="CTP SYNTHASE-RELATED"/>
    <property type="match status" value="1"/>
</dbReference>
<dbReference type="EMBL" id="CP101808">
    <property type="protein sequence ID" value="UUD36750.1"/>
    <property type="molecule type" value="Genomic_DNA"/>
</dbReference>
<dbReference type="Gene3D" id="3.40.50.300">
    <property type="entry name" value="P-loop containing nucleotide triphosphate hydrolases"/>
    <property type="match status" value="1"/>
</dbReference>
<comment type="pathway">
    <text evidence="1">Pyrimidine metabolism; CTP biosynthesis via de novo pathway; CTP from UDP: step 2/2.</text>
</comment>
<evidence type="ECO:0000256" key="4">
    <source>
        <dbReference type="ARBA" id="ARBA00022598"/>
    </source>
</evidence>
<keyword evidence="8" id="KW-0665">Pyrimidine biosynthesis</keyword>
<organism evidence="12 13">
    <name type="scientific">Mycoplasmopsis equigenitalium</name>
    <dbReference type="NCBI Taxonomy" id="114883"/>
    <lineage>
        <taxon>Bacteria</taxon>
        <taxon>Bacillati</taxon>
        <taxon>Mycoplasmatota</taxon>
        <taxon>Mycoplasmoidales</taxon>
        <taxon>Metamycoplasmataceae</taxon>
        <taxon>Mycoplasmopsis</taxon>
    </lineage>
</organism>
<dbReference type="InterPro" id="IPR017456">
    <property type="entry name" value="CTP_synthase_N"/>
</dbReference>
<evidence type="ECO:0000259" key="11">
    <source>
        <dbReference type="Pfam" id="PF06418"/>
    </source>
</evidence>
<dbReference type="SUPFAM" id="SSF52317">
    <property type="entry name" value="Class I glutamine amidotransferase-like"/>
    <property type="match status" value="1"/>
</dbReference>
<evidence type="ECO:0000256" key="6">
    <source>
        <dbReference type="ARBA" id="ARBA00022840"/>
    </source>
</evidence>
<dbReference type="SUPFAM" id="SSF52540">
    <property type="entry name" value="P-loop containing nucleoside triphosphate hydrolases"/>
    <property type="match status" value="1"/>
</dbReference>
<name>A0ABY5J190_9BACT</name>
<evidence type="ECO:0000256" key="8">
    <source>
        <dbReference type="ARBA" id="ARBA00022975"/>
    </source>
</evidence>
<dbReference type="InterPro" id="IPR017926">
    <property type="entry name" value="GATASE"/>
</dbReference>
<dbReference type="NCBIfam" id="NF003792">
    <property type="entry name" value="PRK05380.1"/>
    <property type="match status" value="1"/>
</dbReference>
<gene>
    <name evidence="12" type="ORF">NPA09_02505</name>
</gene>
<evidence type="ECO:0000259" key="10">
    <source>
        <dbReference type="Pfam" id="PF00117"/>
    </source>
</evidence>
<dbReference type="RefSeq" id="WP_129723166.1">
    <property type="nucleotide sequence ID" value="NZ_CP101808.1"/>
</dbReference>
<keyword evidence="6" id="KW-0067">ATP-binding</keyword>
<dbReference type="Gene3D" id="3.40.50.880">
    <property type="match status" value="1"/>
</dbReference>
<dbReference type="InterPro" id="IPR004468">
    <property type="entry name" value="CTP_synthase"/>
</dbReference>
<dbReference type="Pfam" id="PF06418">
    <property type="entry name" value="CTP_synth_N"/>
    <property type="match status" value="1"/>
</dbReference>
<dbReference type="InterPro" id="IPR029062">
    <property type="entry name" value="Class_I_gatase-like"/>
</dbReference>
<evidence type="ECO:0000256" key="5">
    <source>
        <dbReference type="ARBA" id="ARBA00022741"/>
    </source>
</evidence>
<dbReference type="InterPro" id="IPR033828">
    <property type="entry name" value="GATase1_CTP_Synthase"/>
</dbReference>
<feature type="domain" description="Glutamine amidotransferase" evidence="10">
    <location>
        <begin position="305"/>
        <end position="526"/>
    </location>
</feature>
<keyword evidence="5" id="KW-0547">Nucleotide-binding</keyword>
<dbReference type="NCBIfam" id="TIGR00337">
    <property type="entry name" value="PyrG"/>
    <property type="match status" value="1"/>
</dbReference>
<dbReference type="EC" id="6.3.4.2" evidence="3"/>
<dbReference type="InterPro" id="IPR027417">
    <property type="entry name" value="P-loop_NTPase"/>
</dbReference>
<dbReference type="PANTHER" id="PTHR11550">
    <property type="entry name" value="CTP SYNTHASE"/>
    <property type="match status" value="1"/>
</dbReference>
<proteinExistence type="inferred from homology"/>
<evidence type="ECO:0000256" key="1">
    <source>
        <dbReference type="ARBA" id="ARBA00005171"/>
    </source>
</evidence>
<dbReference type="CDD" id="cd01746">
    <property type="entry name" value="GATase1_CTP_Synthase"/>
    <property type="match status" value="1"/>
</dbReference>
<comment type="catalytic activity">
    <reaction evidence="9">
        <text>UTP + L-glutamine + ATP + H2O = CTP + L-glutamate + ADP + phosphate + 2 H(+)</text>
        <dbReference type="Rhea" id="RHEA:26426"/>
        <dbReference type="ChEBI" id="CHEBI:15377"/>
        <dbReference type="ChEBI" id="CHEBI:15378"/>
        <dbReference type="ChEBI" id="CHEBI:29985"/>
        <dbReference type="ChEBI" id="CHEBI:30616"/>
        <dbReference type="ChEBI" id="CHEBI:37563"/>
        <dbReference type="ChEBI" id="CHEBI:43474"/>
        <dbReference type="ChEBI" id="CHEBI:46398"/>
        <dbReference type="ChEBI" id="CHEBI:58359"/>
        <dbReference type="ChEBI" id="CHEBI:456216"/>
        <dbReference type="EC" id="6.3.4.2"/>
    </reaction>
</comment>
<sequence length="534" mass="60841">MAKYIFITGGVISGLGKGVIAASIGNLLKSHGYKIFNMKLDPYLNIDTSVMSPIEHGEVYVTNDGHEGDLDLGHYERFIGNRLTKLSNSTSGRIYQEIFRKEREGYFDGKTVQIIPHVTSEIKNIILNKEIAKNNDFVIIEIGGTVGDFESESFIYAISQLSIEMPNDVFYAHLTYVPYLKVSNEFKTKPLQNSVSKLRSLGINPNMLFLRADNFVGDEIKNKISKASFIATNNIIDVPDMNNIYSIPLYLNSQKVFQRIQEHFDLKNAKKTNSLDKWKNFVELFEKNDKQELKLLMVGKYTQLHDAYLSIIEALKIAATYKHAKVNLEFIDSSSINFKTFEDDLKAYDGVVILPGFGKRGFEEKVKVASILAHKQVPTLGICLGMQAMTVAHARAKGYADANSREFDEKTKNLVFNLVKSSDPKKLGGTLRVGGYDVQITKNTIAHQVYNSTQINERHRHRYEITKDWMDKLQDENFIFSGIYDKEHLGEICELQNHPFYFGVQYHPEFNTTILTSHPLFDYFINKVIEQKGN</sequence>
<reference evidence="12" key="1">
    <citation type="submission" date="2022-07" db="EMBL/GenBank/DDBJ databases">
        <title>Complete genome of Mycoplasma equigenitalium type strain T37.</title>
        <authorList>
            <person name="Spergser J."/>
        </authorList>
    </citation>
    <scope>NUCLEOTIDE SEQUENCE</scope>
    <source>
        <strain evidence="12">T37</strain>
    </source>
</reference>
<evidence type="ECO:0000256" key="3">
    <source>
        <dbReference type="ARBA" id="ARBA00012291"/>
    </source>
</evidence>
<comment type="similarity">
    <text evidence="2">Belongs to the CTP synthase family.</text>
</comment>
<feature type="domain" description="CTP synthase N-terminal" evidence="11">
    <location>
        <begin position="3"/>
        <end position="266"/>
    </location>
</feature>
<evidence type="ECO:0000313" key="12">
    <source>
        <dbReference type="EMBL" id="UUD36750.1"/>
    </source>
</evidence>
<dbReference type="GO" id="GO:0003883">
    <property type="term" value="F:CTP synthase activity"/>
    <property type="evidence" value="ECO:0007669"/>
    <property type="project" value="UniProtKB-EC"/>
</dbReference>
<protein>
    <recommendedName>
        <fullName evidence="3">CTP synthase (glutamine hydrolyzing)</fullName>
        <ecNumber evidence="3">6.3.4.2</ecNumber>
    </recommendedName>
</protein>
<evidence type="ECO:0000256" key="7">
    <source>
        <dbReference type="ARBA" id="ARBA00022962"/>
    </source>
</evidence>